<evidence type="ECO:0000256" key="6">
    <source>
        <dbReference type="ARBA" id="ARBA00022692"/>
    </source>
</evidence>
<keyword evidence="10" id="KW-0626">Porin</keyword>
<feature type="chain" id="PRO_5020954701" evidence="15">
    <location>
        <begin position="17"/>
        <end position="246"/>
    </location>
</feature>
<dbReference type="PANTHER" id="PTHR33619">
    <property type="entry name" value="POLYSACCHARIDE EXPORT PROTEIN GFCE-RELATED"/>
    <property type="match status" value="1"/>
</dbReference>
<evidence type="ECO:0000256" key="3">
    <source>
        <dbReference type="ARBA" id="ARBA00022448"/>
    </source>
</evidence>
<dbReference type="RefSeq" id="WP_245504701.1">
    <property type="nucleotide sequence ID" value="NZ_SMAI01000008.1"/>
</dbReference>
<dbReference type="InterPro" id="IPR003715">
    <property type="entry name" value="Poly_export_N"/>
</dbReference>
<keyword evidence="11" id="KW-0472">Membrane</keyword>
<comment type="subcellular location">
    <subcellularLocation>
        <location evidence="1">Cell outer membrane</location>
        <topology evidence="1">Multi-pass membrane protein</topology>
    </subcellularLocation>
</comment>
<dbReference type="Gene3D" id="3.10.560.10">
    <property type="entry name" value="Outer membrane lipoprotein wza domain like"/>
    <property type="match status" value="1"/>
</dbReference>
<comment type="caution">
    <text evidence="18">The sequence shown here is derived from an EMBL/GenBank/DDBJ whole genome shotgun (WGS) entry which is preliminary data.</text>
</comment>
<evidence type="ECO:0000313" key="19">
    <source>
        <dbReference type="Proteomes" id="UP000294664"/>
    </source>
</evidence>
<protein>
    <submittedName>
        <fullName evidence="18">Polysaccharide export outer membrane protein</fullName>
    </submittedName>
</protein>
<reference evidence="18 19" key="1">
    <citation type="submission" date="2019-03" db="EMBL/GenBank/DDBJ databases">
        <title>Genomic Encyclopedia of Type Strains, Phase IV (KMG-IV): sequencing the most valuable type-strain genomes for metagenomic binning, comparative biology and taxonomic classification.</title>
        <authorList>
            <person name="Goeker M."/>
        </authorList>
    </citation>
    <scope>NUCLEOTIDE SEQUENCE [LARGE SCALE GENOMIC DNA]</scope>
    <source>
        <strain evidence="18 19">DSM 9035</strain>
    </source>
</reference>
<keyword evidence="19" id="KW-1185">Reference proteome</keyword>
<dbReference type="GO" id="GO:0006811">
    <property type="term" value="P:monoatomic ion transport"/>
    <property type="evidence" value="ECO:0007669"/>
    <property type="project" value="UniProtKB-KW"/>
</dbReference>
<dbReference type="GO" id="GO:0009279">
    <property type="term" value="C:cell outer membrane"/>
    <property type="evidence" value="ECO:0007669"/>
    <property type="project" value="UniProtKB-SubCell"/>
</dbReference>
<evidence type="ECO:0000256" key="12">
    <source>
        <dbReference type="ARBA" id="ARBA00023139"/>
    </source>
</evidence>
<evidence type="ECO:0000256" key="4">
    <source>
        <dbReference type="ARBA" id="ARBA00022452"/>
    </source>
</evidence>
<keyword evidence="5" id="KW-0762">Sugar transport</keyword>
<feature type="domain" description="SLBB" evidence="17">
    <location>
        <begin position="143"/>
        <end position="221"/>
    </location>
</feature>
<keyword evidence="3" id="KW-0813">Transport</keyword>
<accession>A0A4R3LW74</accession>
<evidence type="ECO:0000256" key="15">
    <source>
        <dbReference type="SAM" id="SignalP"/>
    </source>
</evidence>
<evidence type="ECO:0000256" key="9">
    <source>
        <dbReference type="ARBA" id="ARBA00023065"/>
    </source>
</evidence>
<name>A0A4R3LW74_9HYPH</name>
<keyword evidence="4" id="KW-1134">Transmembrane beta strand</keyword>
<evidence type="ECO:0000256" key="8">
    <source>
        <dbReference type="ARBA" id="ARBA00023047"/>
    </source>
</evidence>
<evidence type="ECO:0000256" key="10">
    <source>
        <dbReference type="ARBA" id="ARBA00023114"/>
    </source>
</evidence>
<dbReference type="Gene3D" id="3.30.1950.10">
    <property type="entry name" value="wza like domain"/>
    <property type="match status" value="1"/>
</dbReference>
<dbReference type="EMBL" id="SMAI01000008">
    <property type="protein sequence ID" value="TCT03979.1"/>
    <property type="molecule type" value="Genomic_DNA"/>
</dbReference>
<keyword evidence="7 15" id="KW-0732">Signal</keyword>
<evidence type="ECO:0000256" key="11">
    <source>
        <dbReference type="ARBA" id="ARBA00023136"/>
    </source>
</evidence>
<dbReference type="GO" id="GO:0015288">
    <property type="term" value="F:porin activity"/>
    <property type="evidence" value="ECO:0007669"/>
    <property type="project" value="UniProtKB-KW"/>
</dbReference>
<evidence type="ECO:0000256" key="2">
    <source>
        <dbReference type="ARBA" id="ARBA00009450"/>
    </source>
</evidence>
<keyword evidence="13" id="KW-0998">Cell outer membrane</keyword>
<keyword evidence="9" id="KW-0406">Ion transport</keyword>
<dbReference type="GO" id="GO:0015159">
    <property type="term" value="F:polysaccharide transmembrane transporter activity"/>
    <property type="evidence" value="ECO:0007669"/>
    <property type="project" value="InterPro"/>
</dbReference>
<keyword evidence="14" id="KW-0449">Lipoprotein</keyword>
<evidence type="ECO:0000256" key="1">
    <source>
        <dbReference type="ARBA" id="ARBA00004571"/>
    </source>
</evidence>
<dbReference type="InterPro" id="IPR054765">
    <property type="entry name" value="SLBB_dom"/>
</dbReference>
<organism evidence="18 19">
    <name type="scientific">Aquabacter spiritensis</name>
    <dbReference type="NCBI Taxonomy" id="933073"/>
    <lineage>
        <taxon>Bacteria</taxon>
        <taxon>Pseudomonadati</taxon>
        <taxon>Pseudomonadota</taxon>
        <taxon>Alphaproteobacteria</taxon>
        <taxon>Hyphomicrobiales</taxon>
        <taxon>Xanthobacteraceae</taxon>
        <taxon>Aquabacter</taxon>
    </lineage>
</organism>
<evidence type="ECO:0000259" key="17">
    <source>
        <dbReference type="Pfam" id="PF22461"/>
    </source>
</evidence>
<proteinExistence type="inferred from homology"/>
<evidence type="ECO:0000256" key="5">
    <source>
        <dbReference type="ARBA" id="ARBA00022597"/>
    </source>
</evidence>
<gene>
    <name evidence="18" type="ORF">EDC64_108145</name>
</gene>
<dbReference type="PANTHER" id="PTHR33619:SF3">
    <property type="entry name" value="POLYSACCHARIDE EXPORT PROTEIN GFCE-RELATED"/>
    <property type="match status" value="1"/>
</dbReference>
<evidence type="ECO:0000256" key="14">
    <source>
        <dbReference type="ARBA" id="ARBA00023288"/>
    </source>
</evidence>
<dbReference type="Pfam" id="PF22461">
    <property type="entry name" value="SLBB_2"/>
    <property type="match status" value="1"/>
</dbReference>
<sequence>MLLLCAVLALSGGFLAACGNSSNSRTTEAANADAPSAGSNTIPANSFAPIDAGASETAPRAPSQLAYHIGTLDVLEITVFKVPDLTTSVQVAPTGTINLPLVGEIKAAGLTSQQLERELTRKLGDKYLQNPQVTVFVKEYNSQRVVVEGAVRRPGVYPLKGAGTLLQVIAQAEGLETRADSQVIVLRQEGGRRYAARFDLQSIKDGQLEDPEIKAGDTVVVGTSAIKEGFENLMRAVPVIGLFTLL</sequence>
<evidence type="ECO:0000259" key="16">
    <source>
        <dbReference type="Pfam" id="PF02563"/>
    </source>
</evidence>
<dbReference type="AlphaFoldDB" id="A0A4R3LW74"/>
<evidence type="ECO:0000256" key="7">
    <source>
        <dbReference type="ARBA" id="ARBA00022729"/>
    </source>
</evidence>
<feature type="signal peptide" evidence="15">
    <location>
        <begin position="1"/>
        <end position="16"/>
    </location>
</feature>
<evidence type="ECO:0000313" key="18">
    <source>
        <dbReference type="EMBL" id="TCT03979.1"/>
    </source>
</evidence>
<feature type="domain" description="Polysaccharide export protein N-terminal" evidence="16">
    <location>
        <begin position="62"/>
        <end position="138"/>
    </location>
</feature>
<dbReference type="Pfam" id="PF02563">
    <property type="entry name" value="Poly_export"/>
    <property type="match status" value="1"/>
</dbReference>
<keyword evidence="8" id="KW-0625">Polysaccharide transport</keyword>
<keyword evidence="6" id="KW-0812">Transmembrane</keyword>
<evidence type="ECO:0000256" key="13">
    <source>
        <dbReference type="ARBA" id="ARBA00023237"/>
    </source>
</evidence>
<dbReference type="InterPro" id="IPR049712">
    <property type="entry name" value="Poly_export"/>
</dbReference>
<dbReference type="Proteomes" id="UP000294664">
    <property type="component" value="Unassembled WGS sequence"/>
</dbReference>
<comment type="similarity">
    <text evidence="2">Belongs to the BexD/CtrA/VexA family.</text>
</comment>
<keyword evidence="12" id="KW-0564">Palmitate</keyword>
<dbReference type="GO" id="GO:0046930">
    <property type="term" value="C:pore complex"/>
    <property type="evidence" value="ECO:0007669"/>
    <property type="project" value="UniProtKB-KW"/>
</dbReference>